<dbReference type="PANTHER" id="PTHR42800:SF1">
    <property type="entry name" value="EXOINULINASE INUD (AFU_ORTHOLOGUE AFUA_5G00480)"/>
    <property type="match status" value="1"/>
</dbReference>
<evidence type="ECO:0000313" key="7">
    <source>
        <dbReference type="Proteomes" id="UP001275932"/>
    </source>
</evidence>
<organism evidence="6 7">
    <name type="scientific">Intestinicryptomonas porci</name>
    <dbReference type="NCBI Taxonomy" id="2926320"/>
    <lineage>
        <taxon>Bacteria</taxon>
        <taxon>Pseudomonadati</taxon>
        <taxon>Verrucomicrobiota</taxon>
        <taxon>Opitutia</taxon>
        <taxon>Opitutales</taxon>
        <taxon>Intestinicryptomonaceae</taxon>
        <taxon>Intestinicryptomonas</taxon>
    </lineage>
</organism>
<evidence type="ECO:0000256" key="1">
    <source>
        <dbReference type="ARBA" id="ARBA00009902"/>
    </source>
</evidence>
<evidence type="ECO:0000256" key="4">
    <source>
        <dbReference type="SAM" id="SignalP"/>
    </source>
</evidence>
<protein>
    <submittedName>
        <fullName evidence="6">Glycoside hydrolase family 32 protein</fullName>
    </submittedName>
</protein>
<dbReference type="InterPro" id="IPR013320">
    <property type="entry name" value="ConA-like_dom_sf"/>
</dbReference>
<gene>
    <name evidence="6" type="ORF">MOX91_05770</name>
</gene>
<evidence type="ECO:0000256" key="2">
    <source>
        <dbReference type="ARBA" id="ARBA00022801"/>
    </source>
</evidence>
<dbReference type="InterPro" id="IPR023296">
    <property type="entry name" value="Glyco_hydro_beta-prop_sf"/>
</dbReference>
<evidence type="ECO:0000259" key="5">
    <source>
        <dbReference type="Pfam" id="PF00251"/>
    </source>
</evidence>
<dbReference type="CDD" id="cd18622">
    <property type="entry name" value="GH32_Inu-like"/>
    <property type="match status" value="1"/>
</dbReference>
<name>A0ABU4WGK0_9BACT</name>
<dbReference type="SUPFAM" id="SSF49899">
    <property type="entry name" value="Concanavalin A-like lectins/glucanases"/>
    <property type="match status" value="1"/>
</dbReference>
<accession>A0ABU4WGK0</accession>
<evidence type="ECO:0000313" key="6">
    <source>
        <dbReference type="EMBL" id="MDX8415686.1"/>
    </source>
</evidence>
<keyword evidence="2 6" id="KW-0378">Hydrolase</keyword>
<dbReference type="RefSeq" id="WP_370397131.1">
    <property type="nucleotide sequence ID" value="NZ_JALBUT010000005.1"/>
</dbReference>
<feature type="chain" id="PRO_5045608097" evidence="4">
    <location>
        <begin position="21"/>
        <end position="730"/>
    </location>
</feature>
<dbReference type="Proteomes" id="UP001275932">
    <property type="component" value="Unassembled WGS sequence"/>
</dbReference>
<dbReference type="Pfam" id="PF00251">
    <property type="entry name" value="Glyco_hydro_32N"/>
    <property type="match status" value="1"/>
</dbReference>
<keyword evidence="4" id="KW-0732">Signal</keyword>
<evidence type="ECO:0000256" key="3">
    <source>
        <dbReference type="ARBA" id="ARBA00023295"/>
    </source>
</evidence>
<dbReference type="SUPFAM" id="SSF75005">
    <property type="entry name" value="Arabinanase/levansucrase/invertase"/>
    <property type="match status" value="1"/>
</dbReference>
<dbReference type="InterPro" id="IPR013148">
    <property type="entry name" value="Glyco_hydro_32_N"/>
</dbReference>
<comment type="caution">
    <text evidence="6">The sequence shown here is derived from an EMBL/GenBank/DDBJ whole genome shotgun (WGS) entry which is preliminary data.</text>
</comment>
<keyword evidence="3" id="KW-0326">Glycosidase</keyword>
<reference evidence="6 7" key="1">
    <citation type="submission" date="2022-03" db="EMBL/GenBank/DDBJ databases">
        <title>Novel taxa within the pig intestine.</title>
        <authorList>
            <person name="Wylensek D."/>
            <person name="Bishof K."/>
            <person name="Afrizal A."/>
            <person name="Clavel T."/>
        </authorList>
    </citation>
    <scope>NUCLEOTIDE SEQUENCE [LARGE SCALE GENOMIC DNA]</scope>
    <source>
        <strain evidence="6 7">CLA-KB-P66</strain>
    </source>
</reference>
<feature type="domain" description="Glycosyl hydrolase family 32 N-terminal" evidence="5">
    <location>
        <begin position="274"/>
        <end position="561"/>
    </location>
</feature>
<dbReference type="GO" id="GO:0016787">
    <property type="term" value="F:hydrolase activity"/>
    <property type="evidence" value="ECO:0007669"/>
    <property type="project" value="UniProtKB-KW"/>
</dbReference>
<proteinExistence type="inferred from homology"/>
<dbReference type="PANTHER" id="PTHR42800">
    <property type="entry name" value="EXOINULINASE INUD (AFU_ORTHOLOGUE AFUA_5G00480)"/>
    <property type="match status" value="1"/>
</dbReference>
<dbReference type="Gene3D" id="2.115.10.20">
    <property type="entry name" value="Glycosyl hydrolase domain, family 43"/>
    <property type="match status" value="1"/>
</dbReference>
<feature type="signal peptide" evidence="4">
    <location>
        <begin position="1"/>
        <end position="20"/>
    </location>
</feature>
<keyword evidence="7" id="KW-1185">Reference proteome</keyword>
<dbReference type="Gene3D" id="2.60.120.560">
    <property type="entry name" value="Exo-inulinase, domain 1"/>
    <property type="match status" value="1"/>
</dbReference>
<dbReference type="EMBL" id="JALBUT010000005">
    <property type="protein sequence ID" value="MDX8415686.1"/>
    <property type="molecule type" value="Genomic_DNA"/>
</dbReference>
<sequence length="730" mass="82903">MEKFFALLASLALTSASFGAADILIDDFESGSYSPKWKVEGEAFADAPARGGFKYQQPVSGYSGNFLVNSYFNKDDTTGKLSSVPFKIERPYLDALVGGGDRRDAAFLRVMVDGVEVGRLTGINNERLEPKSIDLRNYLGKTAIIEIVDNAKGGWGHINVDDIVLTENPKGIIKKTVLEIPNAKKYLNIPINNDSSERFVRVSDASNKKVLLNAKMRVDFKNPQWYYSMETLELQGEVLRVELLSGISEKVEFKTADKYWSETFPDELLRPQYHFSAPQGWLNDPNGLVFWKGDWHMYYQLSPFAYHSREKYWGHAVSKDLMTWRHLPVGINARYYENGGNNAIWSGTGFVDLKNKSGFFDKNGGIIFAYTLIGKGDYVAYTSDSQNITTLPNPISTVHGRDPCIFYHEPTKRWVVLRYEVVKPNENAVGAKKFVFYFSKDLKTWQRGQELDDFYECPYIISMPVNGNPKNKKYLIFDARGECVVGDFDGEKFTRLGDDRCAKFVVGNAYAGQVFNNAPNGRVINISWINASAEDFGKTGMCFSQIMSLPMDLRLVEKSGKYAIYASLSREVEKIYKKEKSFKNLKCDELNSFGMFPSSVMVEADLDVRNAEEFKFQIGAAVVEFSKQENAYSITALPKEERPEATRNLHWENRKFQMDEKVGDNMNVKIFADRCSLEIFHDNKRVISLHMPFGKDNVLICLQGNGLVVKDLAIREMKKIYSKSSLKELM</sequence>
<dbReference type="InterPro" id="IPR001362">
    <property type="entry name" value="Glyco_hydro_32"/>
</dbReference>
<comment type="similarity">
    <text evidence="1">Belongs to the glycosyl hydrolase 32 family.</text>
</comment>
<dbReference type="SMART" id="SM00640">
    <property type="entry name" value="Glyco_32"/>
    <property type="match status" value="1"/>
</dbReference>